<dbReference type="SUPFAM" id="SSF51161">
    <property type="entry name" value="Trimeric LpxA-like enzymes"/>
    <property type="match status" value="1"/>
</dbReference>
<sequence length="151" mass="16640">MTEIPRIDNSTTAAEDAIDGKVRRIVIRAGCVLGSKIHLKANVYLHHNVEVDHDTKIEEEVDILRNTKIESHAKIGRRVHIGEGVKVGRATSIGKHSNIDSGAKIGANCVLEWGSPSKPAQSYRVKYKLEIEQASAEIRGFSMERSSVETI</sequence>
<organism evidence="1 2">
    <name type="scientific">Botrytis porri</name>
    <dbReference type="NCBI Taxonomy" id="87229"/>
    <lineage>
        <taxon>Eukaryota</taxon>
        <taxon>Fungi</taxon>
        <taxon>Dikarya</taxon>
        <taxon>Ascomycota</taxon>
        <taxon>Pezizomycotina</taxon>
        <taxon>Leotiomycetes</taxon>
        <taxon>Helotiales</taxon>
        <taxon>Sclerotiniaceae</taxon>
        <taxon>Botrytis</taxon>
    </lineage>
</organism>
<proteinExistence type="predicted"/>
<evidence type="ECO:0000313" key="1">
    <source>
        <dbReference type="EMBL" id="TGO83770.1"/>
    </source>
</evidence>
<evidence type="ECO:0000313" key="2">
    <source>
        <dbReference type="Proteomes" id="UP000297280"/>
    </source>
</evidence>
<dbReference type="Proteomes" id="UP000297280">
    <property type="component" value="Unassembled WGS sequence"/>
</dbReference>
<dbReference type="OrthoDB" id="3546416at2759"/>
<gene>
    <name evidence="1" type="ORF">BPOR_0595g00060</name>
</gene>
<dbReference type="EMBL" id="PQXO01000594">
    <property type="protein sequence ID" value="TGO83770.1"/>
    <property type="molecule type" value="Genomic_DNA"/>
</dbReference>
<reference evidence="1 2" key="1">
    <citation type="submission" date="2017-12" db="EMBL/GenBank/DDBJ databases">
        <title>Comparative genomics of Botrytis spp.</title>
        <authorList>
            <person name="Valero-Jimenez C.A."/>
            <person name="Tapia P."/>
            <person name="Veloso J."/>
            <person name="Silva-Moreno E."/>
            <person name="Staats M."/>
            <person name="Valdes J.H."/>
            <person name="Van Kan J.A.L."/>
        </authorList>
    </citation>
    <scope>NUCLEOTIDE SEQUENCE [LARGE SCALE GENOMIC DNA]</scope>
    <source>
        <strain evidence="1 2">MUCL3349</strain>
    </source>
</reference>
<dbReference type="AlphaFoldDB" id="A0A4Z1KDM9"/>
<keyword evidence="2" id="KW-1185">Reference proteome</keyword>
<name>A0A4Z1KDM9_9HELO</name>
<dbReference type="InterPro" id="IPR011004">
    <property type="entry name" value="Trimer_LpxA-like_sf"/>
</dbReference>
<dbReference type="Gene3D" id="2.160.10.10">
    <property type="entry name" value="Hexapeptide repeat proteins"/>
    <property type="match status" value="2"/>
</dbReference>
<protein>
    <submittedName>
        <fullName evidence="1">Uncharacterized protein</fullName>
    </submittedName>
</protein>
<comment type="caution">
    <text evidence="1">The sequence shown here is derived from an EMBL/GenBank/DDBJ whole genome shotgun (WGS) entry which is preliminary data.</text>
</comment>
<accession>A0A4Z1KDM9</accession>